<dbReference type="InterPro" id="IPR006660">
    <property type="entry name" value="Arsenate_reductase-like"/>
</dbReference>
<accession>A0ABZ0J7R9</accession>
<reference evidence="3 4" key="1">
    <citation type="submission" date="2023-03" db="EMBL/GenBank/DDBJ databases">
        <title>Diaphorobacter basophil sp. nov., isolated from a sewage-treatment plant.</title>
        <authorList>
            <person name="Yang K."/>
        </authorList>
    </citation>
    <scope>NUCLEOTIDE SEQUENCE [LARGE SCALE GENOMIC DNA]</scope>
    <source>
        <strain evidence="3 4">Y-1</strain>
    </source>
</reference>
<dbReference type="NCBIfam" id="TIGR01617">
    <property type="entry name" value="arsC_related"/>
    <property type="match status" value="1"/>
</dbReference>
<organism evidence="3 4">
    <name type="scientific">Diaphorobacter limosus</name>
    <dbReference type="NCBI Taxonomy" id="3036128"/>
    <lineage>
        <taxon>Bacteria</taxon>
        <taxon>Pseudomonadati</taxon>
        <taxon>Pseudomonadota</taxon>
        <taxon>Betaproteobacteria</taxon>
        <taxon>Burkholderiales</taxon>
        <taxon>Comamonadaceae</taxon>
        <taxon>Diaphorobacter</taxon>
    </lineage>
</organism>
<dbReference type="NCBIfam" id="NF008107">
    <property type="entry name" value="PRK10853.1"/>
    <property type="match status" value="1"/>
</dbReference>
<dbReference type="SUPFAM" id="SSF52833">
    <property type="entry name" value="Thioredoxin-like"/>
    <property type="match status" value="1"/>
</dbReference>
<protein>
    <submittedName>
        <fullName evidence="3">ArsC family reductase</fullName>
    </submittedName>
</protein>
<proteinExistence type="inferred from homology"/>
<dbReference type="RefSeq" id="WP_317702300.1">
    <property type="nucleotide sequence ID" value="NZ_CP136921.1"/>
</dbReference>
<dbReference type="CDD" id="cd03035">
    <property type="entry name" value="ArsC_Yffb"/>
    <property type="match status" value="1"/>
</dbReference>
<evidence type="ECO:0000313" key="4">
    <source>
        <dbReference type="Proteomes" id="UP001303211"/>
    </source>
</evidence>
<dbReference type="InterPro" id="IPR006504">
    <property type="entry name" value="Tscrpt_reg_Spx/MgsR"/>
</dbReference>
<dbReference type="PROSITE" id="PS51353">
    <property type="entry name" value="ARSC"/>
    <property type="match status" value="1"/>
</dbReference>
<evidence type="ECO:0000313" key="3">
    <source>
        <dbReference type="EMBL" id="WOO32883.1"/>
    </source>
</evidence>
<dbReference type="Gene3D" id="3.40.30.10">
    <property type="entry name" value="Glutaredoxin"/>
    <property type="match status" value="1"/>
</dbReference>
<dbReference type="PANTHER" id="PTHR30041:SF8">
    <property type="entry name" value="PROTEIN YFFB"/>
    <property type="match status" value="1"/>
</dbReference>
<evidence type="ECO:0000256" key="1">
    <source>
        <dbReference type="ARBA" id="ARBA00007198"/>
    </source>
</evidence>
<dbReference type="EMBL" id="CP136921">
    <property type="protein sequence ID" value="WOO32883.1"/>
    <property type="molecule type" value="Genomic_DNA"/>
</dbReference>
<dbReference type="Proteomes" id="UP001303211">
    <property type="component" value="Chromosome"/>
</dbReference>
<keyword evidence="4" id="KW-1185">Reference proteome</keyword>
<comment type="similarity">
    <text evidence="1 2">Belongs to the ArsC family.</text>
</comment>
<dbReference type="InterPro" id="IPR036249">
    <property type="entry name" value="Thioredoxin-like_sf"/>
</dbReference>
<dbReference type="PANTHER" id="PTHR30041">
    <property type="entry name" value="ARSENATE REDUCTASE"/>
    <property type="match status" value="1"/>
</dbReference>
<sequence>MSTPTTIILYGIPNCDTVKKARAWLAGQSLAYQFHDFKKQGVPAERLSAWMAAVGWDRLLNRQGTSWRRLDAAVQSSVQDAASAAALMREHASVIKRPVVEWNGTATGRVTVGFKPETWNELLAAGSKT</sequence>
<gene>
    <name evidence="3" type="ORF">P4826_01775</name>
</gene>
<evidence type="ECO:0000256" key="2">
    <source>
        <dbReference type="PROSITE-ProRule" id="PRU01282"/>
    </source>
</evidence>
<dbReference type="Pfam" id="PF03960">
    <property type="entry name" value="ArsC"/>
    <property type="match status" value="1"/>
</dbReference>
<name>A0ABZ0J7R9_9BURK</name>